<comment type="caution">
    <text evidence="14">The sequence shown here is derived from an EMBL/GenBank/DDBJ whole genome shotgun (WGS) entry which is preliminary data.</text>
</comment>
<dbReference type="PANTHER" id="PTHR34128">
    <property type="entry name" value="CYTOCHROME C-TYPE BIOGENESIS PROTEIN CCME HOMOLOG, MITOCHONDRIAL"/>
    <property type="match status" value="1"/>
</dbReference>
<keyword evidence="2 10" id="KW-0349">Heme</keyword>
<keyword evidence="4 10" id="KW-0479">Metal-binding</keyword>
<keyword evidence="5 10" id="KW-0201">Cytochrome c-type biogenesis</keyword>
<feature type="transmembrane region" description="Helical" evidence="13">
    <location>
        <begin position="43"/>
        <end position="73"/>
    </location>
</feature>
<keyword evidence="15" id="KW-1185">Reference proteome</keyword>
<evidence type="ECO:0000313" key="14">
    <source>
        <dbReference type="EMBL" id="GEL01321.1"/>
    </source>
</evidence>
<evidence type="ECO:0000256" key="7">
    <source>
        <dbReference type="ARBA" id="ARBA00022989"/>
    </source>
</evidence>
<proteinExistence type="inferred from homology"/>
<dbReference type="EMBL" id="BJVC01000001">
    <property type="protein sequence ID" value="GEL01321.1"/>
    <property type="molecule type" value="Genomic_DNA"/>
</dbReference>
<dbReference type="InterPro" id="IPR036127">
    <property type="entry name" value="CcmE-like_sf"/>
</dbReference>
<evidence type="ECO:0000256" key="9">
    <source>
        <dbReference type="ARBA" id="ARBA00023136"/>
    </source>
</evidence>
<dbReference type="NCBIfam" id="NF009731">
    <property type="entry name" value="PRK13254.1-5"/>
    <property type="match status" value="1"/>
</dbReference>
<evidence type="ECO:0000313" key="15">
    <source>
        <dbReference type="Proteomes" id="UP000321405"/>
    </source>
</evidence>
<dbReference type="InterPro" id="IPR012340">
    <property type="entry name" value="NA-bd_OB-fold"/>
</dbReference>
<keyword evidence="7 10" id="KW-1133">Transmembrane helix</keyword>
<evidence type="ECO:0000256" key="5">
    <source>
        <dbReference type="ARBA" id="ARBA00022748"/>
    </source>
</evidence>
<feature type="compositionally biased region" description="Basic and acidic residues" evidence="12">
    <location>
        <begin position="196"/>
        <end position="209"/>
    </location>
</feature>
<feature type="binding site" description="axial binding residue" evidence="10 11">
    <location>
        <position position="164"/>
    </location>
    <ligand>
        <name>heme</name>
        <dbReference type="ChEBI" id="CHEBI:30413"/>
    </ligand>
    <ligandPart>
        <name>Fe</name>
        <dbReference type="ChEBI" id="CHEBI:18248"/>
    </ligandPart>
</feature>
<dbReference type="SUPFAM" id="SSF82093">
    <property type="entry name" value="Heme chaperone CcmE"/>
    <property type="match status" value="1"/>
</dbReference>
<reference evidence="14 15" key="1">
    <citation type="submission" date="2019-07" db="EMBL/GenBank/DDBJ databases">
        <title>Whole genome shotgun sequence of Swaminathania salitolerans NBRC 104436.</title>
        <authorList>
            <person name="Hosoyama A."/>
            <person name="Uohara A."/>
            <person name="Ohji S."/>
            <person name="Ichikawa N."/>
        </authorList>
    </citation>
    <scope>NUCLEOTIDE SEQUENCE [LARGE SCALE GENOMIC DNA]</scope>
    <source>
        <strain evidence="14 15">NBRC 104436</strain>
    </source>
</reference>
<dbReference type="GO" id="GO:0017003">
    <property type="term" value="P:protein-heme linkage"/>
    <property type="evidence" value="ECO:0007669"/>
    <property type="project" value="UniProtKB-UniRule"/>
</dbReference>
<protein>
    <recommendedName>
        <fullName evidence="10">Cytochrome c-type biogenesis protein CcmE</fullName>
    </recommendedName>
    <alternativeName>
        <fullName evidence="10">Cytochrome c maturation protein E</fullName>
    </alternativeName>
    <alternativeName>
        <fullName evidence="10">Heme chaperone CcmE</fullName>
    </alternativeName>
</protein>
<dbReference type="Pfam" id="PF03100">
    <property type="entry name" value="CcmE"/>
    <property type="match status" value="1"/>
</dbReference>
<feature type="binding site" description="covalent" evidence="10 11">
    <location>
        <position position="160"/>
    </location>
    <ligand>
        <name>heme</name>
        <dbReference type="ChEBI" id="CHEBI:30413"/>
    </ligand>
</feature>
<keyword evidence="10" id="KW-1003">Cell membrane</keyword>
<organism evidence="14 15">
    <name type="scientific">Swaminathania salitolerans</name>
    <dbReference type="NCBI Taxonomy" id="182838"/>
    <lineage>
        <taxon>Bacteria</taxon>
        <taxon>Pseudomonadati</taxon>
        <taxon>Pseudomonadota</taxon>
        <taxon>Alphaproteobacteria</taxon>
        <taxon>Acetobacterales</taxon>
        <taxon>Acetobacteraceae</taxon>
        <taxon>Swaminathania</taxon>
    </lineage>
</organism>
<name>A0A511BLW0_9PROT</name>
<evidence type="ECO:0000256" key="12">
    <source>
        <dbReference type="SAM" id="MobiDB-lite"/>
    </source>
</evidence>
<comment type="function">
    <text evidence="10">Heme chaperone required for the biogenesis of c-type cytochromes. Transiently binds heme delivered by CcmC and transfers the heme to apo-cytochromes in a process facilitated by CcmF and CcmH.</text>
</comment>
<feature type="region of interest" description="Disordered" evidence="12">
    <location>
        <begin position="176"/>
        <end position="209"/>
    </location>
</feature>
<feature type="topological domain" description="Extracellular" evidence="10">
    <location>
        <begin position="64"/>
        <end position="209"/>
    </location>
</feature>
<dbReference type="Gene3D" id="2.40.50.140">
    <property type="entry name" value="Nucleic acid-binding proteins"/>
    <property type="match status" value="1"/>
</dbReference>
<dbReference type="AlphaFoldDB" id="A0A511BLW0"/>
<dbReference type="Proteomes" id="UP000321405">
    <property type="component" value="Unassembled WGS sequence"/>
</dbReference>
<keyword evidence="9 10" id="KW-0472">Membrane</keyword>
<dbReference type="GO" id="GO:0017004">
    <property type="term" value="P:cytochrome complex assembly"/>
    <property type="evidence" value="ECO:0007669"/>
    <property type="project" value="UniProtKB-KW"/>
</dbReference>
<evidence type="ECO:0000256" key="2">
    <source>
        <dbReference type="ARBA" id="ARBA00022617"/>
    </source>
</evidence>
<dbReference type="NCBIfam" id="NF009727">
    <property type="entry name" value="PRK13254.1-1"/>
    <property type="match status" value="1"/>
</dbReference>
<dbReference type="GO" id="GO:0020037">
    <property type="term" value="F:heme binding"/>
    <property type="evidence" value="ECO:0007669"/>
    <property type="project" value="InterPro"/>
</dbReference>
<evidence type="ECO:0000256" key="13">
    <source>
        <dbReference type="SAM" id="Phobius"/>
    </source>
</evidence>
<evidence type="ECO:0000256" key="3">
    <source>
        <dbReference type="ARBA" id="ARBA00022692"/>
    </source>
</evidence>
<evidence type="ECO:0000256" key="8">
    <source>
        <dbReference type="ARBA" id="ARBA00023004"/>
    </source>
</evidence>
<keyword evidence="3 10" id="KW-0812">Transmembrane</keyword>
<comment type="similarity">
    <text evidence="10">Belongs to the CcmE/CycJ family.</text>
</comment>
<evidence type="ECO:0000256" key="1">
    <source>
        <dbReference type="ARBA" id="ARBA00004370"/>
    </source>
</evidence>
<accession>A0A511BLW0</accession>
<feature type="region of interest" description="Disordered" evidence="12">
    <location>
        <begin position="1"/>
        <end position="35"/>
    </location>
</feature>
<sequence length="209" mass="22807">MSTPSHDRPADRNPAREGPATNAGPDGGRRTATRRMTRKSRRLWLTLTCLICFSAATALVLNAFSSSIVFFMAPSQILARPPVPDRVIRLGGMVVAGSLRRTVEDNVPVNVFDVTDGQAAVTVRFSGILPDLFREGQSVVALGTFRPGHPFAATEVLAKHDETYMPREVAEALKRSGKWDPRFGKPPSAGSWDSMTRNEAREMTGRSAQ</sequence>
<feature type="topological domain" description="Cytoplasmic" evidence="10">
    <location>
        <begin position="1"/>
        <end position="42"/>
    </location>
</feature>
<keyword evidence="6 10" id="KW-0735">Signal-anchor</keyword>
<evidence type="ECO:0000256" key="11">
    <source>
        <dbReference type="PIRSR" id="PIRSR604329-50"/>
    </source>
</evidence>
<feature type="compositionally biased region" description="Basic and acidic residues" evidence="12">
    <location>
        <begin position="1"/>
        <end position="15"/>
    </location>
</feature>
<dbReference type="HAMAP" id="MF_01959">
    <property type="entry name" value="CcmE"/>
    <property type="match status" value="1"/>
</dbReference>
<dbReference type="GO" id="GO:0046872">
    <property type="term" value="F:metal ion binding"/>
    <property type="evidence" value="ECO:0007669"/>
    <property type="project" value="UniProtKB-KW"/>
</dbReference>
<evidence type="ECO:0000256" key="10">
    <source>
        <dbReference type="HAMAP-Rule" id="MF_01959"/>
    </source>
</evidence>
<gene>
    <name evidence="10" type="primary">ccmE</name>
    <name evidence="10" type="synonym">cycJ</name>
    <name evidence="14" type="ORF">SSA02_04840</name>
</gene>
<evidence type="ECO:0000256" key="4">
    <source>
        <dbReference type="ARBA" id="ARBA00022723"/>
    </source>
</evidence>
<dbReference type="GO" id="GO:0005886">
    <property type="term" value="C:plasma membrane"/>
    <property type="evidence" value="ECO:0007669"/>
    <property type="project" value="UniProtKB-SubCell"/>
</dbReference>
<dbReference type="InterPro" id="IPR004329">
    <property type="entry name" value="CcmE"/>
</dbReference>
<comment type="subcellular location">
    <subcellularLocation>
        <location evidence="10">Cell membrane</location>
        <topology evidence="10">Single-pass type II membrane protein</topology>
    </subcellularLocation>
    <subcellularLocation>
        <location evidence="1">Membrane</location>
    </subcellularLocation>
</comment>
<keyword evidence="8 10" id="KW-0408">Iron</keyword>
<dbReference type="PANTHER" id="PTHR34128:SF2">
    <property type="entry name" value="CYTOCHROME C-TYPE BIOGENESIS PROTEIN CCME HOMOLOG, MITOCHONDRIAL"/>
    <property type="match status" value="1"/>
</dbReference>
<evidence type="ECO:0000256" key="6">
    <source>
        <dbReference type="ARBA" id="ARBA00022968"/>
    </source>
</evidence>